<feature type="chain" id="PRO_5016460698" description="Esterase" evidence="1">
    <location>
        <begin position="27"/>
        <end position="323"/>
    </location>
</feature>
<evidence type="ECO:0008006" key="4">
    <source>
        <dbReference type="Google" id="ProtNLM"/>
    </source>
</evidence>
<dbReference type="PANTHER" id="PTHR48098">
    <property type="entry name" value="ENTEROCHELIN ESTERASE-RELATED"/>
    <property type="match status" value="1"/>
</dbReference>
<dbReference type="OrthoDB" id="6381520at2"/>
<feature type="signal peptide" evidence="1">
    <location>
        <begin position="1"/>
        <end position="26"/>
    </location>
</feature>
<accession>A0A328PGA3</accession>
<keyword evidence="3" id="KW-1185">Reference proteome</keyword>
<dbReference type="Proteomes" id="UP000248926">
    <property type="component" value="Unassembled WGS sequence"/>
</dbReference>
<dbReference type="PANTHER" id="PTHR48098:SF6">
    <property type="entry name" value="FERRI-BACILLIBACTIN ESTERASE BESA"/>
    <property type="match status" value="1"/>
</dbReference>
<evidence type="ECO:0000313" key="3">
    <source>
        <dbReference type="Proteomes" id="UP000248926"/>
    </source>
</evidence>
<dbReference type="Pfam" id="PF00756">
    <property type="entry name" value="Esterase"/>
    <property type="match status" value="1"/>
</dbReference>
<dbReference type="InterPro" id="IPR000801">
    <property type="entry name" value="Esterase-like"/>
</dbReference>
<keyword evidence="1" id="KW-0732">Signal</keyword>
<proteinExistence type="predicted"/>
<dbReference type="EMBL" id="NFZS01000001">
    <property type="protein sequence ID" value="RAO78434.1"/>
    <property type="molecule type" value="Genomic_DNA"/>
</dbReference>
<evidence type="ECO:0000313" key="2">
    <source>
        <dbReference type="EMBL" id="RAO78434.1"/>
    </source>
</evidence>
<protein>
    <recommendedName>
        <fullName evidence="4">Esterase</fullName>
    </recommendedName>
</protein>
<evidence type="ECO:0000256" key="1">
    <source>
        <dbReference type="SAM" id="SignalP"/>
    </source>
</evidence>
<comment type="caution">
    <text evidence="2">The sequence shown here is derived from an EMBL/GenBank/DDBJ whole genome shotgun (WGS) entry which is preliminary data.</text>
</comment>
<reference evidence="2 3" key="1">
    <citation type="journal article" date="2018" name="Genet. Mol. Biol.">
        <title>The genome sequence of Dyella jiangningensis FCAV SCS01 from a lignocellulose-decomposing microbial consortium metagenome reveals potential for biotechnological applications.</title>
        <authorList>
            <person name="Desiderato J.G."/>
            <person name="Alvarenga D.O."/>
            <person name="Constancio M.T.L."/>
            <person name="Alves L.M.C."/>
            <person name="Varani A.M."/>
        </authorList>
    </citation>
    <scope>NUCLEOTIDE SEQUENCE [LARGE SCALE GENOMIC DNA]</scope>
    <source>
        <strain evidence="2 3">FCAV SCS01</strain>
    </source>
</reference>
<dbReference type="AlphaFoldDB" id="A0A328PGA3"/>
<name>A0A328PGA3_9GAMM</name>
<dbReference type="SUPFAM" id="SSF53474">
    <property type="entry name" value="alpha/beta-Hydrolases"/>
    <property type="match status" value="1"/>
</dbReference>
<dbReference type="InterPro" id="IPR029058">
    <property type="entry name" value="AB_hydrolase_fold"/>
</dbReference>
<dbReference type="InterPro" id="IPR050583">
    <property type="entry name" value="Mycobacterial_A85_antigen"/>
</dbReference>
<gene>
    <name evidence="2" type="ORF">CA260_10540</name>
</gene>
<organism evidence="2 3">
    <name type="scientific">Dyella jiangningensis</name>
    <dbReference type="NCBI Taxonomy" id="1379159"/>
    <lineage>
        <taxon>Bacteria</taxon>
        <taxon>Pseudomonadati</taxon>
        <taxon>Pseudomonadota</taxon>
        <taxon>Gammaproteobacteria</taxon>
        <taxon>Lysobacterales</taxon>
        <taxon>Rhodanobacteraceae</taxon>
        <taxon>Dyella</taxon>
    </lineage>
</organism>
<sequence length="323" mass="35777">MAKRTFPGILVSLVLGLVATSIPAHAADASAAQVATVGKIQRLARFPSQFVAPHDVDVWLPPGYPEHAPYAVLYMFDGQNLFGEREAGKLPSWQADTTAAKLMSEGKARPFIIVGIANAATERMSEYFPQKPWESLTPDQRRTLFAQQLGNFQIMPVAPYSDAFLKFVTQELRPAIDQRFAVDTRPDATFVMGSSMGGLMAWYAMAEYPDIFGGAACLSTHWPGPYLSLDARTDDPAPDAFVDYIQHHFPSAERHRIYFDHGTATLDANYGPTQQRVDQWLKASGWKGDRLESRVFEGAEHSERSWAARLAIPMGFLLAPTPK</sequence>
<dbReference type="Gene3D" id="3.40.50.1820">
    <property type="entry name" value="alpha/beta hydrolase"/>
    <property type="match status" value="1"/>
</dbReference>